<keyword evidence="3" id="KW-1185">Reference proteome</keyword>
<protein>
    <submittedName>
        <fullName evidence="2">Uncharacterized protein</fullName>
    </submittedName>
</protein>
<feature type="transmembrane region" description="Helical" evidence="1">
    <location>
        <begin position="156"/>
        <end position="178"/>
    </location>
</feature>
<evidence type="ECO:0000313" key="2">
    <source>
        <dbReference type="EMBL" id="GAA3978790.1"/>
    </source>
</evidence>
<comment type="caution">
    <text evidence="2">The sequence shown here is derived from an EMBL/GenBank/DDBJ whole genome shotgun (WGS) entry which is preliminary data.</text>
</comment>
<keyword evidence="1" id="KW-0472">Membrane</keyword>
<sequence>MFSLFILLVGIRMMNKYLDKDAEKLALTQNPNTENGIIENYFPIIFHSTIIFLILISFLKPGILGDEKIKVLIADGVFQFVSTLIILIIGIINPFVSFSNETRQKLQEKAAETGFEWLNWFLKDKNWQLLKAFVCFLIVAYFIHSGYLVIPDLNQGLVSGITVMLILFFVFGNIVQLIKNPSLFKKKTLFRLSMLYRSFKLSLFISIGLLVTLFLLTALLNLDFEKLVNVGGIILLVYNVVMAFNEYKILKSHN</sequence>
<proteinExistence type="predicted"/>
<feature type="transmembrane region" description="Helical" evidence="1">
    <location>
        <begin position="41"/>
        <end position="59"/>
    </location>
</feature>
<feature type="transmembrane region" description="Helical" evidence="1">
    <location>
        <begin position="71"/>
        <end position="96"/>
    </location>
</feature>
<dbReference type="RefSeq" id="WP_344768902.1">
    <property type="nucleotide sequence ID" value="NZ_BAABAK010000018.1"/>
</dbReference>
<feature type="transmembrane region" description="Helical" evidence="1">
    <location>
        <begin position="129"/>
        <end position="150"/>
    </location>
</feature>
<keyword evidence="1" id="KW-1133">Transmembrane helix</keyword>
<evidence type="ECO:0000313" key="3">
    <source>
        <dbReference type="Proteomes" id="UP001501081"/>
    </source>
</evidence>
<dbReference type="EMBL" id="BAABAK010000018">
    <property type="protein sequence ID" value="GAA3978790.1"/>
    <property type="molecule type" value="Genomic_DNA"/>
</dbReference>
<dbReference type="Proteomes" id="UP001501081">
    <property type="component" value="Unassembled WGS sequence"/>
</dbReference>
<organism evidence="2 3">
    <name type="scientific">Pedobacter ginsengiterrae</name>
    <dbReference type="NCBI Taxonomy" id="871696"/>
    <lineage>
        <taxon>Bacteria</taxon>
        <taxon>Pseudomonadati</taxon>
        <taxon>Bacteroidota</taxon>
        <taxon>Sphingobacteriia</taxon>
        <taxon>Sphingobacteriales</taxon>
        <taxon>Sphingobacteriaceae</taxon>
        <taxon>Pedobacter</taxon>
    </lineage>
</organism>
<reference evidence="3" key="1">
    <citation type="journal article" date="2019" name="Int. J. Syst. Evol. Microbiol.">
        <title>The Global Catalogue of Microorganisms (GCM) 10K type strain sequencing project: providing services to taxonomists for standard genome sequencing and annotation.</title>
        <authorList>
            <consortium name="The Broad Institute Genomics Platform"/>
            <consortium name="The Broad Institute Genome Sequencing Center for Infectious Disease"/>
            <person name="Wu L."/>
            <person name="Ma J."/>
        </authorList>
    </citation>
    <scope>NUCLEOTIDE SEQUENCE [LARGE SCALE GENOMIC DNA]</scope>
    <source>
        <strain evidence="3">JCM 17338</strain>
    </source>
</reference>
<feature type="transmembrane region" description="Helical" evidence="1">
    <location>
        <begin position="226"/>
        <end position="244"/>
    </location>
</feature>
<accession>A0ABP7Q9I1</accession>
<feature type="transmembrane region" description="Helical" evidence="1">
    <location>
        <begin position="199"/>
        <end position="220"/>
    </location>
</feature>
<keyword evidence="1" id="KW-0812">Transmembrane</keyword>
<name>A0ABP7Q9I1_9SPHI</name>
<evidence type="ECO:0000256" key="1">
    <source>
        <dbReference type="SAM" id="Phobius"/>
    </source>
</evidence>
<gene>
    <name evidence="2" type="ORF">GCM10022246_33620</name>
</gene>